<dbReference type="Proteomes" id="UP000249402">
    <property type="component" value="Unassembled WGS sequence"/>
</dbReference>
<name>A0A395GM69_9EURO</name>
<dbReference type="RefSeq" id="XP_025570744.1">
    <property type="nucleotide sequence ID" value="XM_025716248.1"/>
</dbReference>
<gene>
    <name evidence="1" type="ORF">BO80DRAFT_366425</name>
</gene>
<keyword evidence="2" id="KW-1185">Reference proteome</keyword>
<protein>
    <submittedName>
        <fullName evidence="1">Uncharacterized protein</fullName>
    </submittedName>
</protein>
<dbReference type="OrthoDB" id="4501190at2759"/>
<reference evidence="1 2" key="1">
    <citation type="submission" date="2018-02" db="EMBL/GenBank/DDBJ databases">
        <title>The genomes of Aspergillus section Nigri reveals drivers in fungal speciation.</title>
        <authorList>
            <consortium name="DOE Joint Genome Institute"/>
            <person name="Vesth T.C."/>
            <person name="Nybo J."/>
            <person name="Theobald S."/>
            <person name="Brandl J."/>
            <person name="Frisvad J.C."/>
            <person name="Nielsen K.F."/>
            <person name="Lyhne E.K."/>
            <person name="Kogle M.E."/>
            <person name="Kuo A."/>
            <person name="Riley R."/>
            <person name="Clum A."/>
            <person name="Nolan M."/>
            <person name="Lipzen A."/>
            <person name="Salamov A."/>
            <person name="Henrissat B."/>
            <person name="Wiebenga A."/>
            <person name="De vries R.P."/>
            <person name="Grigoriev I.V."/>
            <person name="Mortensen U.H."/>
            <person name="Andersen M.R."/>
            <person name="Baker S.E."/>
        </authorList>
    </citation>
    <scope>NUCLEOTIDE SEQUENCE [LARGE SCALE GENOMIC DNA]</scope>
    <source>
        <strain evidence="1 2">CBS 121593</strain>
    </source>
</reference>
<dbReference type="EMBL" id="KZ824475">
    <property type="protein sequence ID" value="RAK96416.1"/>
    <property type="molecule type" value="Genomic_DNA"/>
</dbReference>
<feature type="non-terminal residue" evidence="1">
    <location>
        <position position="1"/>
    </location>
</feature>
<evidence type="ECO:0000313" key="2">
    <source>
        <dbReference type="Proteomes" id="UP000249402"/>
    </source>
</evidence>
<sequence length="53" mass="6084">SDAVFIDNINRKSTEIYICKLYNSPIDWLVKKQKAVTLFTIKAELLVLIQASK</sequence>
<organism evidence="1 2">
    <name type="scientific">Aspergillus ibericus CBS 121593</name>
    <dbReference type="NCBI Taxonomy" id="1448316"/>
    <lineage>
        <taxon>Eukaryota</taxon>
        <taxon>Fungi</taxon>
        <taxon>Dikarya</taxon>
        <taxon>Ascomycota</taxon>
        <taxon>Pezizomycotina</taxon>
        <taxon>Eurotiomycetes</taxon>
        <taxon>Eurotiomycetidae</taxon>
        <taxon>Eurotiales</taxon>
        <taxon>Aspergillaceae</taxon>
        <taxon>Aspergillus</taxon>
        <taxon>Aspergillus subgen. Circumdati</taxon>
    </lineage>
</organism>
<dbReference type="VEuPathDB" id="FungiDB:BO80DRAFT_366425"/>
<proteinExistence type="predicted"/>
<dbReference type="GeneID" id="37221113"/>
<accession>A0A395GM69</accession>
<dbReference type="AlphaFoldDB" id="A0A395GM69"/>
<evidence type="ECO:0000313" key="1">
    <source>
        <dbReference type="EMBL" id="RAK96416.1"/>
    </source>
</evidence>